<feature type="region of interest" description="Disordered" evidence="5">
    <location>
        <begin position="224"/>
        <end position="245"/>
    </location>
</feature>
<evidence type="ECO:0000259" key="6">
    <source>
        <dbReference type="SMART" id="SM00415"/>
    </source>
</evidence>
<dbReference type="SUPFAM" id="SSF46785">
    <property type="entry name" value="Winged helix' DNA-binding domain"/>
    <property type="match status" value="1"/>
</dbReference>
<dbReference type="GO" id="GO:0043565">
    <property type="term" value="F:sequence-specific DNA binding"/>
    <property type="evidence" value="ECO:0007669"/>
    <property type="project" value="InterPro"/>
</dbReference>
<keyword evidence="8" id="KW-1185">Reference proteome</keyword>
<dbReference type="FunFam" id="1.10.10.10:FF:000479">
    <property type="entry name" value="Predicted protein"/>
    <property type="match status" value="1"/>
</dbReference>
<dbReference type="Pfam" id="PF00447">
    <property type="entry name" value="HSF_DNA-bind"/>
    <property type="match status" value="1"/>
</dbReference>
<proteinExistence type="inferred from homology"/>
<evidence type="ECO:0000256" key="5">
    <source>
        <dbReference type="SAM" id="MobiDB-lite"/>
    </source>
</evidence>
<comment type="caution">
    <text evidence="7">The sequence shown here is derived from an EMBL/GenBank/DDBJ whole genome shotgun (WGS) entry which is preliminary data.</text>
</comment>
<comment type="subcellular location">
    <subcellularLocation>
        <location evidence="1">Nucleus</location>
    </subcellularLocation>
</comment>
<gene>
    <name evidence="7" type="ORF">CYCCA115_LOCUS13998</name>
</gene>
<evidence type="ECO:0000313" key="7">
    <source>
        <dbReference type="EMBL" id="CAJ1953374.1"/>
    </source>
</evidence>
<dbReference type="Proteomes" id="UP001295423">
    <property type="component" value="Unassembled WGS sequence"/>
</dbReference>
<evidence type="ECO:0000256" key="2">
    <source>
        <dbReference type="ARBA" id="ARBA00023125"/>
    </source>
</evidence>
<evidence type="ECO:0000256" key="3">
    <source>
        <dbReference type="ARBA" id="ARBA00023242"/>
    </source>
</evidence>
<reference evidence="7" key="1">
    <citation type="submission" date="2023-08" db="EMBL/GenBank/DDBJ databases">
        <authorList>
            <person name="Audoor S."/>
            <person name="Bilcke G."/>
        </authorList>
    </citation>
    <scope>NUCLEOTIDE SEQUENCE</scope>
</reference>
<organism evidence="7 8">
    <name type="scientific">Cylindrotheca closterium</name>
    <dbReference type="NCBI Taxonomy" id="2856"/>
    <lineage>
        <taxon>Eukaryota</taxon>
        <taxon>Sar</taxon>
        <taxon>Stramenopiles</taxon>
        <taxon>Ochrophyta</taxon>
        <taxon>Bacillariophyta</taxon>
        <taxon>Bacillariophyceae</taxon>
        <taxon>Bacillariophycidae</taxon>
        <taxon>Bacillariales</taxon>
        <taxon>Bacillariaceae</taxon>
        <taxon>Cylindrotheca</taxon>
    </lineage>
</organism>
<protein>
    <recommendedName>
        <fullName evidence="6">HSF-type DNA-binding domain-containing protein</fullName>
    </recommendedName>
</protein>
<dbReference type="EMBL" id="CAKOGP040001825">
    <property type="protein sequence ID" value="CAJ1953374.1"/>
    <property type="molecule type" value="Genomic_DNA"/>
</dbReference>
<dbReference type="InterPro" id="IPR036390">
    <property type="entry name" value="WH_DNA-bd_sf"/>
</dbReference>
<keyword evidence="2" id="KW-0238">DNA-binding</keyword>
<feature type="compositionally biased region" description="Low complexity" evidence="5">
    <location>
        <begin position="1"/>
        <end position="16"/>
    </location>
</feature>
<sequence>MSNYNSDSQSSSSGTSMPDLVAEGSTRKEKEARLHFPCKVYDMLEDADQQGHKDIVSWNASGTGFTVHNKDLFTKTIIPQYFNQTKYKSFQRQLSLYGFQRITGGENKGLRYHEKLRRGMRDLCRSMKPIGYKPRSSEAKEVMKALSSPSPLRAMDDALPAVISSNSLPESDGIEKAALIQTLHAPVEFTADGFPEMGCFEGKTFYLMDSRSFAHLTKTTTTTAATTTAATQPVAPTRPLHNADTRPVMIDGQMKRAWEIGFEMAMAMKTGQNSNHNLEHAGIDLSSHQQPLYVE</sequence>
<keyword evidence="3" id="KW-0539">Nucleus</keyword>
<comment type="similarity">
    <text evidence="4">Belongs to the HSF family.</text>
</comment>
<evidence type="ECO:0000256" key="4">
    <source>
        <dbReference type="RuleBase" id="RU004020"/>
    </source>
</evidence>
<dbReference type="PANTHER" id="PTHR10015:SF206">
    <property type="entry name" value="HSF-TYPE DNA-BINDING DOMAIN-CONTAINING PROTEIN"/>
    <property type="match status" value="1"/>
</dbReference>
<dbReference type="GO" id="GO:0003700">
    <property type="term" value="F:DNA-binding transcription factor activity"/>
    <property type="evidence" value="ECO:0007669"/>
    <property type="project" value="InterPro"/>
</dbReference>
<dbReference type="AlphaFoldDB" id="A0AAD2PV17"/>
<dbReference type="GO" id="GO:0005634">
    <property type="term" value="C:nucleus"/>
    <property type="evidence" value="ECO:0007669"/>
    <property type="project" value="UniProtKB-SubCell"/>
</dbReference>
<feature type="domain" description="HSF-type DNA-binding" evidence="6">
    <location>
        <begin position="32"/>
        <end position="130"/>
    </location>
</feature>
<evidence type="ECO:0000256" key="1">
    <source>
        <dbReference type="ARBA" id="ARBA00004123"/>
    </source>
</evidence>
<evidence type="ECO:0000313" key="8">
    <source>
        <dbReference type="Proteomes" id="UP001295423"/>
    </source>
</evidence>
<dbReference type="InterPro" id="IPR000232">
    <property type="entry name" value="HSF_DNA-bd"/>
</dbReference>
<accession>A0AAD2PV17</accession>
<name>A0AAD2PV17_9STRA</name>
<dbReference type="InterPro" id="IPR036388">
    <property type="entry name" value="WH-like_DNA-bd_sf"/>
</dbReference>
<feature type="region of interest" description="Disordered" evidence="5">
    <location>
        <begin position="1"/>
        <end position="28"/>
    </location>
</feature>
<dbReference type="PANTHER" id="PTHR10015">
    <property type="entry name" value="HEAT SHOCK TRANSCRIPTION FACTOR"/>
    <property type="match status" value="1"/>
</dbReference>
<dbReference type="Gene3D" id="1.10.10.10">
    <property type="entry name" value="Winged helix-like DNA-binding domain superfamily/Winged helix DNA-binding domain"/>
    <property type="match status" value="1"/>
</dbReference>
<dbReference type="SMART" id="SM00415">
    <property type="entry name" value="HSF"/>
    <property type="match status" value="1"/>
</dbReference>